<proteinExistence type="predicted"/>
<feature type="compositionally biased region" description="Polar residues" evidence="2">
    <location>
        <begin position="113"/>
        <end position="123"/>
    </location>
</feature>
<accession>A0ABN8NFS4</accession>
<dbReference type="EMBL" id="CALNXK010000018">
    <property type="protein sequence ID" value="CAH3105665.1"/>
    <property type="molecule type" value="Genomic_DNA"/>
</dbReference>
<feature type="compositionally biased region" description="Basic and acidic residues" evidence="2">
    <location>
        <begin position="825"/>
        <end position="861"/>
    </location>
</feature>
<feature type="compositionally biased region" description="Basic and acidic residues" evidence="2">
    <location>
        <begin position="709"/>
        <end position="721"/>
    </location>
</feature>
<comment type="caution">
    <text evidence="3">The sequence shown here is derived from an EMBL/GenBank/DDBJ whole genome shotgun (WGS) entry which is preliminary data.</text>
</comment>
<feature type="compositionally biased region" description="Low complexity" evidence="2">
    <location>
        <begin position="102"/>
        <end position="112"/>
    </location>
</feature>
<feature type="region of interest" description="Disordered" evidence="2">
    <location>
        <begin position="102"/>
        <end position="159"/>
    </location>
</feature>
<evidence type="ECO:0000256" key="1">
    <source>
        <dbReference type="SAM" id="Coils"/>
    </source>
</evidence>
<gene>
    <name evidence="3" type="ORF">PLOB_00013804</name>
</gene>
<feature type="region of interest" description="Disordered" evidence="2">
    <location>
        <begin position="697"/>
        <end position="721"/>
    </location>
</feature>
<keyword evidence="4" id="KW-1185">Reference proteome</keyword>
<dbReference type="Proteomes" id="UP001159405">
    <property type="component" value="Unassembled WGS sequence"/>
</dbReference>
<evidence type="ECO:0000313" key="3">
    <source>
        <dbReference type="EMBL" id="CAH3105665.1"/>
    </source>
</evidence>
<protein>
    <recommendedName>
        <fullName evidence="5">ALMS motif domain-containing protein</fullName>
    </recommendedName>
</protein>
<name>A0ABN8NFS4_9CNID</name>
<organism evidence="3 4">
    <name type="scientific">Porites lobata</name>
    <dbReference type="NCBI Taxonomy" id="104759"/>
    <lineage>
        <taxon>Eukaryota</taxon>
        <taxon>Metazoa</taxon>
        <taxon>Cnidaria</taxon>
        <taxon>Anthozoa</taxon>
        <taxon>Hexacorallia</taxon>
        <taxon>Scleractinia</taxon>
        <taxon>Fungiina</taxon>
        <taxon>Poritidae</taxon>
        <taxon>Porites</taxon>
    </lineage>
</organism>
<feature type="region of interest" description="Disordered" evidence="2">
    <location>
        <begin position="595"/>
        <end position="676"/>
    </location>
</feature>
<sequence>MESNLDYSREEKLPSTVSNLTKPRFIDLSRAIELYQQNPFEHRPRRESIVDQCKQSFVYEPATQSSLPERGMNFAENPVVENTFSLPRDVFERLWSSQQSVSDTSSTSTSYTRNPASANTTGQCRRLSGGLNVTELTGTEAQRPRLSVSEQALTQREHLQREQQKQLKLQLIMQKLENTREKVQRLLQLQKARGRLDKYRHNSAEKSIDLESFQRRYVLLKRRANALNSLRRSIQHKVPIPAVQSQFQGSRCVPGINLVTSGVWSKEQRSGYSYDSFDSAGLALDHGTYPRIVAVHCVMDRAAVKAVHQPYQQKDKPPYASVSQKSDCGYNKNDFQKNGTFSRLRNESSSLVENFRTCEGDEVVLTKVIPGKSRLSTGALSYKERKQHEKVNLANCSQRARDNNKHLLENVAVPDDASHLKDRQETFVRRVDIGQLTTVSHPEHVVIAEEHTRHVKQSGNVDNQVSKDYAPTKQAELSKQQQHSLALEPHSENADADMYLGGPPPYLPVLDKTGMMERENEVNQERPVSTASSAPKLAKTVLEISEKIVQTRERIKNETIDWKKCVLFKLEKRLIKKLRRAERLTGQRTEIENLRDEVPGPVTNGKKGKVQGQRKRSSRKESQPDSACATDGDADKSQGQERSLSRQCSMSDSVTDDETGDCQGREKRSSVSDIVCESEQMKNSQLDSVTECVTEENEKRPACSQSQEIEGHLDKKPIEYPQMKKMEENPTFENKMQCNYSTQKYSNDQNDKISSAQEKNIERCIGKYELDHGERCDPGVKKKSEKIENQVDTCKKHGQVDGKATLNTNSDCLTVELSQSASLSMKRESSFIDNESAKRQKTESCHEKSEKQLPRDKDKKECVTLRSEAREDHQPKERKNLFDIFKSRFQGTDTLPNSSVLTAEKNCKFNKNVVELIKSANGLNKKLQSCGKEDHKSVSLNCDRNIWSTLMKDGIF</sequence>
<feature type="coiled-coil region" evidence="1">
    <location>
        <begin position="159"/>
        <end position="193"/>
    </location>
</feature>
<feature type="region of interest" description="Disordered" evidence="2">
    <location>
        <begin position="824"/>
        <end position="861"/>
    </location>
</feature>
<evidence type="ECO:0000313" key="4">
    <source>
        <dbReference type="Proteomes" id="UP001159405"/>
    </source>
</evidence>
<feature type="compositionally biased region" description="Basic residues" evidence="2">
    <location>
        <begin position="606"/>
        <end position="618"/>
    </location>
</feature>
<evidence type="ECO:0000256" key="2">
    <source>
        <dbReference type="SAM" id="MobiDB-lite"/>
    </source>
</evidence>
<feature type="compositionally biased region" description="Polar residues" evidence="2">
    <location>
        <begin position="640"/>
        <end position="653"/>
    </location>
</feature>
<reference evidence="3 4" key="1">
    <citation type="submission" date="2022-05" db="EMBL/GenBank/DDBJ databases">
        <authorList>
            <consortium name="Genoscope - CEA"/>
            <person name="William W."/>
        </authorList>
    </citation>
    <scope>NUCLEOTIDE SEQUENCE [LARGE SCALE GENOMIC DNA]</scope>
</reference>
<evidence type="ECO:0008006" key="5">
    <source>
        <dbReference type="Google" id="ProtNLM"/>
    </source>
</evidence>
<keyword evidence="1" id="KW-0175">Coiled coil</keyword>